<dbReference type="Gene3D" id="1.20.1250.20">
    <property type="entry name" value="MFS general substrate transporter like domains"/>
    <property type="match status" value="1"/>
</dbReference>
<dbReference type="PRINTS" id="PR01035">
    <property type="entry name" value="TCRTETA"/>
</dbReference>
<evidence type="ECO:0000256" key="4">
    <source>
        <dbReference type="ARBA" id="ARBA00022989"/>
    </source>
</evidence>
<keyword evidence="5 6" id="KW-0472">Membrane</keyword>
<feature type="transmembrane region" description="Helical" evidence="6">
    <location>
        <begin position="322"/>
        <end position="342"/>
    </location>
</feature>
<dbReference type="GO" id="GO:0016020">
    <property type="term" value="C:membrane"/>
    <property type="evidence" value="ECO:0007669"/>
    <property type="project" value="UniProtKB-SubCell"/>
</dbReference>
<feature type="transmembrane region" description="Helical" evidence="6">
    <location>
        <begin position="178"/>
        <end position="200"/>
    </location>
</feature>
<reference evidence="7" key="1">
    <citation type="submission" date="2023-08" db="EMBL/GenBank/DDBJ databases">
        <authorList>
            <person name="Chen Y."/>
            <person name="Shah S."/>
            <person name="Dougan E. K."/>
            <person name="Thang M."/>
            <person name="Chan C."/>
        </authorList>
    </citation>
    <scope>NUCLEOTIDE SEQUENCE</scope>
</reference>
<feature type="transmembrane region" description="Helical" evidence="6">
    <location>
        <begin position="118"/>
        <end position="138"/>
    </location>
</feature>
<feature type="transmembrane region" description="Helical" evidence="6">
    <location>
        <begin position="206"/>
        <end position="225"/>
    </location>
</feature>
<sequence length="699" mass="76817">MGPAQVETPREDEPSLDFCKVARQLRALWVPVLFGGVSTGIQATNLSYLGLNFFAQQYTDHRPEDIRCEETPEAAYCQAAISDNLFWATTVGALGSFLHFALGPFLGALSDTIGRRPVILLCSLLGYPSLVSLALFVYRNVSMYFTFALMPLAELPVLAIWFAFIVDLIEDSRDASVAFGLITAVSLLSTMLGAAVGAFLSMKGGVAAMIAVDIGILLPYLVCYLPETLPVSKRQPLQWRAAVPGLGMSILARNGLFLQLSTLVIGSTFIGSGFQRVSSSFLQKYIRWPKQCNNLAIIIGGTSSILWAGAGLSITSRLAGDIGTLGLALWSGTLYMLCFAFITEQWHVYLLNAVLLGPQALAFPATSAIKSRLVAESEQGLLQGALNTGKSIAESLGPLLFGLLFEMFNSSLEPERRHLSTRIPILVAFVVSLPLLCLVAILPQKLASYERPEQGIELANLEAEDVGLLDPSQRPRFWRISVKGTMQRFHLAGQERLFDVSEENYVKRLERMSSKIKSYAKTIQPQAVLLQECANESEFGHDIMPHLLQPMIQWGYKILQEGEFITALRDTSAVSLALPRLSRQQGKILAVRSDSLNMVLLNVHLRYDQIDSDASRQTRSDLEKDKYPGSAIFFAGDTNRVPRHHRLDPCAEVIEQLIDELGLLCMPSGPTNVCWNGTSEASQLTYADFAADLTRRRAG</sequence>
<proteinExistence type="predicted"/>
<keyword evidence="8" id="KW-1185">Reference proteome</keyword>
<dbReference type="GO" id="GO:0022857">
    <property type="term" value="F:transmembrane transporter activity"/>
    <property type="evidence" value="ECO:0007669"/>
    <property type="project" value="InterPro"/>
</dbReference>
<dbReference type="InterPro" id="IPR001958">
    <property type="entry name" value="Tet-R_TetA/multi-R_MdtG-like"/>
</dbReference>
<evidence type="ECO:0000256" key="6">
    <source>
        <dbReference type="SAM" id="Phobius"/>
    </source>
</evidence>
<comment type="subcellular location">
    <subcellularLocation>
        <location evidence="1">Membrane</location>
        <topology evidence="1">Multi-pass membrane protein</topology>
    </subcellularLocation>
</comment>
<dbReference type="Pfam" id="PF07690">
    <property type="entry name" value="MFS_1"/>
    <property type="match status" value="1"/>
</dbReference>
<dbReference type="AlphaFoldDB" id="A0AA36IHF1"/>
<dbReference type="Proteomes" id="UP001178507">
    <property type="component" value="Unassembled WGS sequence"/>
</dbReference>
<dbReference type="PANTHER" id="PTHR23504:SF1">
    <property type="entry name" value="GH21943P-RELATED"/>
    <property type="match status" value="1"/>
</dbReference>
<protein>
    <recommendedName>
        <fullName evidence="9">Major facilitator superfamily (MFS) profile domain-containing protein</fullName>
    </recommendedName>
</protein>
<organism evidence="7 8">
    <name type="scientific">Effrenium voratum</name>
    <dbReference type="NCBI Taxonomy" id="2562239"/>
    <lineage>
        <taxon>Eukaryota</taxon>
        <taxon>Sar</taxon>
        <taxon>Alveolata</taxon>
        <taxon>Dinophyceae</taxon>
        <taxon>Suessiales</taxon>
        <taxon>Symbiodiniaceae</taxon>
        <taxon>Effrenium</taxon>
    </lineage>
</organism>
<dbReference type="PANTHER" id="PTHR23504">
    <property type="entry name" value="MAJOR FACILITATOR SUPERFAMILY DOMAIN-CONTAINING PROTEIN 10"/>
    <property type="match status" value="1"/>
</dbReference>
<evidence type="ECO:0000256" key="1">
    <source>
        <dbReference type="ARBA" id="ARBA00004141"/>
    </source>
</evidence>
<evidence type="ECO:0000313" key="7">
    <source>
        <dbReference type="EMBL" id="CAJ1387527.1"/>
    </source>
</evidence>
<evidence type="ECO:0000256" key="3">
    <source>
        <dbReference type="ARBA" id="ARBA00022692"/>
    </source>
</evidence>
<keyword evidence="2" id="KW-0813">Transport</keyword>
<dbReference type="SUPFAM" id="SSF103473">
    <property type="entry name" value="MFS general substrate transporter"/>
    <property type="match status" value="1"/>
</dbReference>
<evidence type="ECO:0000313" key="8">
    <source>
        <dbReference type="Proteomes" id="UP001178507"/>
    </source>
</evidence>
<name>A0AA36IHF1_9DINO</name>
<dbReference type="InterPro" id="IPR036259">
    <property type="entry name" value="MFS_trans_sf"/>
</dbReference>
<accession>A0AA36IHF1</accession>
<keyword evidence="3 6" id="KW-0812">Transmembrane</keyword>
<feature type="transmembrane region" description="Helical" evidence="6">
    <location>
        <begin position="85"/>
        <end position="106"/>
    </location>
</feature>
<dbReference type="InterPro" id="IPR011701">
    <property type="entry name" value="MFS"/>
</dbReference>
<keyword evidence="4 6" id="KW-1133">Transmembrane helix</keyword>
<evidence type="ECO:0008006" key="9">
    <source>
        <dbReference type="Google" id="ProtNLM"/>
    </source>
</evidence>
<feature type="transmembrane region" description="Helical" evidence="6">
    <location>
        <begin position="256"/>
        <end position="275"/>
    </location>
</feature>
<gene>
    <name evidence="7" type="ORF">EVOR1521_LOCUS13590</name>
</gene>
<feature type="transmembrane region" description="Helical" evidence="6">
    <location>
        <begin position="295"/>
        <end position="315"/>
    </location>
</feature>
<evidence type="ECO:0000256" key="5">
    <source>
        <dbReference type="ARBA" id="ARBA00023136"/>
    </source>
</evidence>
<evidence type="ECO:0000256" key="2">
    <source>
        <dbReference type="ARBA" id="ARBA00022448"/>
    </source>
</evidence>
<feature type="transmembrane region" description="Helical" evidence="6">
    <location>
        <begin position="423"/>
        <end position="442"/>
    </location>
</feature>
<dbReference type="EMBL" id="CAUJNA010001535">
    <property type="protein sequence ID" value="CAJ1387527.1"/>
    <property type="molecule type" value="Genomic_DNA"/>
</dbReference>
<comment type="caution">
    <text evidence="7">The sequence shown here is derived from an EMBL/GenBank/DDBJ whole genome shotgun (WGS) entry which is preliminary data.</text>
</comment>
<feature type="transmembrane region" description="Helical" evidence="6">
    <location>
        <begin position="144"/>
        <end position="166"/>
    </location>
</feature>